<dbReference type="OrthoDB" id="7510727at2"/>
<dbReference type="HOGENOM" id="CLU_715012_0_0_6"/>
<proteinExistence type="predicted"/>
<dbReference type="EMBL" id="APPN01000054">
    <property type="protein sequence ID" value="ENV34526.1"/>
    <property type="molecule type" value="Genomic_DNA"/>
</dbReference>
<dbReference type="InterPro" id="IPR036390">
    <property type="entry name" value="WH_DNA-bd_sf"/>
</dbReference>
<dbReference type="RefSeq" id="WP_004859206.1">
    <property type="nucleotide sequence ID" value="NZ_ASYY01000054.1"/>
</dbReference>
<organism evidence="2 3">
    <name type="scientific">Acinetobacter gerneri DSM 14967 = CIP 107464 = MTCC 9824</name>
    <dbReference type="NCBI Taxonomy" id="1120926"/>
    <lineage>
        <taxon>Bacteria</taxon>
        <taxon>Pseudomonadati</taxon>
        <taxon>Pseudomonadota</taxon>
        <taxon>Gammaproteobacteria</taxon>
        <taxon>Moraxellales</taxon>
        <taxon>Moraxellaceae</taxon>
        <taxon>Acinetobacter</taxon>
    </lineage>
</organism>
<evidence type="ECO:0000313" key="2">
    <source>
        <dbReference type="EMBL" id="ENV34526.1"/>
    </source>
</evidence>
<dbReference type="InterPro" id="IPR036388">
    <property type="entry name" value="WH-like_DNA-bd_sf"/>
</dbReference>
<dbReference type="Pfam" id="PF04492">
    <property type="entry name" value="Phage_rep_O"/>
    <property type="match status" value="1"/>
</dbReference>
<name>N8YD48_9GAMM</name>
<dbReference type="PATRIC" id="fig|1120926.3.peg.1214"/>
<evidence type="ECO:0000259" key="1">
    <source>
        <dbReference type="Pfam" id="PF04492"/>
    </source>
</evidence>
<reference evidence="2 3" key="1">
    <citation type="submission" date="2013-02" db="EMBL/GenBank/DDBJ databases">
        <title>The Genome Sequence of Acinetobacter gerneri CIP 107464.</title>
        <authorList>
            <consortium name="The Broad Institute Genome Sequencing Platform"/>
            <consortium name="The Broad Institute Genome Sequencing Center for Infectious Disease"/>
            <person name="Cerqueira G."/>
            <person name="Feldgarden M."/>
            <person name="Courvalin P."/>
            <person name="Perichon B."/>
            <person name="Grillot-Courvalin C."/>
            <person name="Clermont D."/>
            <person name="Rocha E."/>
            <person name="Yoon E.-J."/>
            <person name="Nemec A."/>
            <person name="Walker B."/>
            <person name="Young S.K."/>
            <person name="Zeng Q."/>
            <person name="Gargeya S."/>
            <person name="Fitzgerald M."/>
            <person name="Haas B."/>
            <person name="Abouelleil A."/>
            <person name="Alvarado L."/>
            <person name="Arachchi H.M."/>
            <person name="Berlin A.M."/>
            <person name="Chapman S.B."/>
            <person name="Dewar J."/>
            <person name="Goldberg J."/>
            <person name="Griggs A."/>
            <person name="Gujja S."/>
            <person name="Hansen M."/>
            <person name="Howarth C."/>
            <person name="Imamovic A."/>
            <person name="Larimer J."/>
            <person name="McCowan C."/>
            <person name="Murphy C."/>
            <person name="Neiman D."/>
            <person name="Pearson M."/>
            <person name="Priest M."/>
            <person name="Roberts A."/>
            <person name="Saif S."/>
            <person name="Shea T."/>
            <person name="Sisk P."/>
            <person name="Sykes S."/>
            <person name="Wortman J."/>
            <person name="Nusbaum C."/>
            <person name="Birren B."/>
        </authorList>
    </citation>
    <scope>NUCLEOTIDE SEQUENCE [LARGE SCALE GENOMIC DNA]</scope>
    <source>
        <strain evidence="2 3">CIP 107464</strain>
    </source>
</reference>
<sequence>MSKFVPNSFMVANAFVDEAMNKISDASVKIYLLIIRKTRGWTKESDALSLRQLESLSKKSRPTVIKCLTELEEVGLIKKHHQSKYGNIFSPVDNYDIGELIKFPSKKILVKALILFKKELVKNFYHFGYGEKIAQKPVEFYLNIGGKKSLLVKNFYHFKAVDNFPMWSIFFTAKNGKWSNILTTGGKDFLPQVVKNFNPQSNTIKRHYQNKKNWLSFENLKSQIISANTSVNADEILNASWFKRELEQFENYNAEKNHSDEMMIYFFADWLIRAYLKYEKYNSANSQGQFSKSPVGESVGNTNSDFLVFASPSQMYMFANKLARHPEVISKYSTAGESYENLAGRIAAKLSDPAERQNWKSYLADVGFKPKGKGEAA</sequence>
<dbReference type="Proteomes" id="UP000013117">
    <property type="component" value="Unassembled WGS sequence"/>
</dbReference>
<accession>N8YD48</accession>
<dbReference type="SUPFAM" id="SSF46785">
    <property type="entry name" value="Winged helix' DNA-binding domain"/>
    <property type="match status" value="1"/>
</dbReference>
<gene>
    <name evidence="2" type="ORF">F960_01264</name>
</gene>
<dbReference type="GeneID" id="84208666"/>
<dbReference type="AlphaFoldDB" id="N8YD48"/>
<dbReference type="InterPro" id="IPR006497">
    <property type="entry name" value="Phage_lambda_VrpO_N"/>
</dbReference>
<evidence type="ECO:0000313" key="3">
    <source>
        <dbReference type="Proteomes" id="UP000013117"/>
    </source>
</evidence>
<keyword evidence="3" id="KW-1185">Reference proteome</keyword>
<feature type="domain" description="Bacteriophage lambda Replication protein O N-terminal" evidence="1">
    <location>
        <begin position="11"/>
        <end position="86"/>
    </location>
</feature>
<dbReference type="STRING" id="202952.GCA_000747725_00216"/>
<dbReference type="Gene3D" id="1.10.10.10">
    <property type="entry name" value="Winged helix-like DNA-binding domain superfamily/Winged helix DNA-binding domain"/>
    <property type="match status" value="1"/>
</dbReference>
<comment type="caution">
    <text evidence="2">The sequence shown here is derived from an EMBL/GenBank/DDBJ whole genome shotgun (WGS) entry which is preliminary data.</text>
</comment>
<dbReference type="GO" id="GO:0006260">
    <property type="term" value="P:DNA replication"/>
    <property type="evidence" value="ECO:0007669"/>
    <property type="project" value="InterPro"/>
</dbReference>
<protein>
    <recommendedName>
        <fullName evidence="1">Bacteriophage lambda Replication protein O N-terminal domain-containing protein</fullName>
    </recommendedName>
</protein>
<dbReference type="eggNOG" id="ENOG502Z95I">
    <property type="taxonomic scope" value="Bacteria"/>
</dbReference>